<dbReference type="OrthoDB" id="9792386at2"/>
<dbReference type="InterPro" id="IPR023419">
    <property type="entry name" value="Transthyretin_CS"/>
</dbReference>
<keyword evidence="7 10" id="KW-0659">Purine metabolism</keyword>
<keyword evidence="11" id="KW-0732">Signal</keyword>
<feature type="domain" description="Transthyretin/hydroxyisourate hydrolase" evidence="12">
    <location>
        <begin position="29"/>
        <end position="143"/>
    </location>
</feature>
<evidence type="ECO:0000256" key="1">
    <source>
        <dbReference type="ARBA" id="ARBA00001043"/>
    </source>
</evidence>
<comment type="caution">
    <text evidence="13">The sequence shown here is derived from an EMBL/GenBank/DDBJ whole genome shotgun (WGS) entry which is preliminary data.</text>
</comment>
<evidence type="ECO:0000256" key="8">
    <source>
        <dbReference type="ARBA" id="ARBA00022801"/>
    </source>
</evidence>
<dbReference type="AlphaFoldDB" id="A0A1S8CWG3"/>
<evidence type="ECO:0000256" key="11">
    <source>
        <dbReference type="SAM" id="SignalP"/>
    </source>
</evidence>
<evidence type="ECO:0000256" key="7">
    <source>
        <dbReference type="ARBA" id="ARBA00022631"/>
    </source>
</evidence>
<protein>
    <recommendedName>
        <fullName evidence="6 10">5-hydroxyisourate hydrolase</fullName>
        <shortName evidence="10">HIU hydrolase</shortName>
        <shortName evidence="10">HIUHase</shortName>
        <ecNumber evidence="5 10">3.5.2.17</ecNumber>
    </recommendedName>
</protein>
<sequence length="143" mass="15768">MLPTGLKKNLLKAGLLNVIFGLTTTTAFAADNPLSVHVLNLQSGLPSENVAVVLEQQHKDGWKKLNAGTTNQQGRITALYPADQKLAKGIYRVTFKTGDWFKAHQQSSFFPEVPVIFEVDGSVPHYHIPLLLSPYGYSTYRGN</sequence>
<keyword evidence="8 10" id="KW-0378">Hydrolase</keyword>
<name>A0A1S8CWG3_9GAMM</name>
<dbReference type="SMART" id="SM00095">
    <property type="entry name" value="TR_THY"/>
    <property type="match status" value="1"/>
</dbReference>
<dbReference type="NCBIfam" id="TIGR02962">
    <property type="entry name" value="hdxy_isourate"/>
    <property type="match status" value="1"/>
</dbReference>
<proteinExistence type="inferred from homology"/>
<dbReference type="InterPro" id="IPR023416">
    <property type="entry name" value="Transthyretin/HIU_hydrolase_d"/>
</dbReference>
<reference evidence="13 14" key="1">
    <citation type="submission" date="2016-10" db="EMBL/GenBank/DDBJ databases">
        <title>Draft Genome sequence of Alkanindiges sp. strain H1.</title>
        <authorList>
            <person name="Subhash Y."/>
            <person name="Lee S."/>
        </authorList>
    </citation>
    <scope>NUCLEOTIDE SEQUENCE [LARGE SCALE GENOMIC DNA]</scope>
    <source>
        <strain evidence="13 14">H1</strain>
    </source>
</reference>
<dbReference type="GO" id="GO:0006144">
    <property type="term" value="P:purine nucleobase metabolic process"/>
    <property type="evidence" value="ECO:0007669"/>
    <property type="project" value="UniProtKB-KW"/>
</dbReference>
<evidence type="ECO:0000256" key="9">
    <source>
        <dbReference type="PIRSR" id="PIRSR600895-51"/>
    </source>
</evidence>
<dbReference type="STRING" id="1907941.BKE30_04380"/>
<evidence type="ECO:0000256" key="3">
    <source>
        <dbReference type="ARBA" id="ARBA00009850"/>
    </source>
</evidence>
<accession>A0A1S8CWG3</accession>
<feature type="signal peptide" evidence="11">
    <location>
        <begin position="1"/>
        <end position="29"/>
    </location>
</feature>
<feature type="binding site" evidence="9">
    <location>
        <position position="140"/>
    </location>
    <ligand>
        <name>substrate</name>
    </ligand>
</feature>
<comment type="catalytic activity">
    <reaction evidence="1 10">
        <text>5-hydroxyisourate + H2O = 5-hydroxy-2-oxo-4-ureido-2,5-dihydro-1H-imidazole-5-carboxylate + H(+)</text>
        <dbReference type="Rhea" id="RHEA:23736"/>
        <dbReference type="ChEBI" id="CHEBI:15377"/>
        <dbReference type="ChEBI" id="CHEBI:15378"/>
        <dbReference type="ChEBI" id="CHEBI:18072"/>
        <dbReference type="ChEBI" id="CHEBI:58639"/>
        <dbReference type="EC" id="3.5.2.17"/>
    </reaction>
</comment>
<dbReference type="Proteomes" id="UP000192132">
    <property type="component" value="Unassembled WGS sequence"/>
</dbReference>
<dbReference type="PANTHER" id="PTHR10395">
    <property type="entry name" value="URICASE AND TRANSTHYRETIN-RELATED"/>
    <property type="match status" value="1"/>
</dbReference>
<comment type="function">
    <text evidence="2">Catalyzes the hydrolysis of 5-hydroxyisourate (HIU) to 2-oxo-4-hydroxy-4-carboxy-5-ureidoimidazoline (OHCU).</text>
</comment>
<evidence type="ECO:0000259" key="12">
    <source>
        <dbReference type="SMART" id="SM00095"/>
    </source>
</evidence>
<gene>
    <name evidence="13" type="ORF">BKE30_04380</name>
</gene>
<dbReference type="PANTHER" id="PTHR10395:SF7">
    <property type="entry name" value="5-HYDROXYISOURATE HYDROLASE"/>
    <property type="match status" value="1"/>
</dbReference>
<comment type="similarity">
    <text evidence="3 10">Belongs to the transthyretin family. 5-hydroxyisourate hydrolase subfamily.</text>
</comment>
<evidence type="ECO:0000256" key="4">
    <source>
        <dbReference type="ARBA" id="ARBA00011881"/>
    </source>
</evidence>
<evidence type="ECO:0000256" key="6">
    <source>
        <dbReference type="ARBA" id="ARBA00017539"/>
    </source>
</evidence>
<comment type="subunit">
    <text evidence="4 10">Homotetramer.</text>
</comment>
<dbReference type="InterPro" id="IPR036817">
    <property type="entry name" value="Transthyretin/HIU_hydrolase_sf"/>
</dbReference>
<dbReference type="EMBL" id="MLCN01000008">
    <property type="protein sequence ID" value="ONG41661.1"/>
    <property type="molecule type" value="Genomic_DNA"/>
</dbReference>
<feature type="binding site" evidence="9">
    <location>
        <position position="37"/>
    </location>
    <ligand>
        <name>substrate</name>
    </ligand>
</feature>
<dbReference type="PROSITE" id="PS00769">
    <property type="entry name" value="TRANSTHYRETIN_2"/>
    <property type="match status" value="1"/>
</dbReference>
<evidence type="ECO:0000256" key="5">
    <source>
        <dbReference type="ARBA" id="ARBA00012609"/>
    </source>
</evidence>
<dbReference type="RefSeq" id="WP_076877416.1">
    <property type="nucleotide sequence ID" value="NZ_MLCN01000008.1"/>
</dbReference>
<keyword evidence="14" id="KW-1185">Reference proteome</keyword>
<dbReference type="SUPFAM" id="SSF49472">
    <property type="entry name" value="Transthyretin (synonym: prealbumin)"/>
    <property type="match status" value="1"/>
</dbReference>
<evidence type="ECO:0000313" key="14">
    <source>
        <dbReference type="Proteomes" id="UP000192132"/>
    </source>
</evidence>
<dbReference type="GO" id="GO:0033971">
    <property type="term" value="F:hydroxyisourate hydrolase activity"/>
    <property type="evidence" value="ECO:0007669"/>
    <property type="project" value="UniProtKB-EC"/>
</dbReference>
<dbReference type="PRINTS" id="PR00189">
    <property type="entry name" value="TRNSTHYRETIN"/>
</dbReference>
<dbReference type="InterPro" id="IPR000895">
    <property type="entry name" value="Transthyretin/HIU_hydrolase"/>
</dbReference>
<dbReference type="CDD" id="cd05822">
    <property type="entry name" value="TLP_HIUase"/>
    <property type="match status" value="1"/>
</dbReference>
<dbReference type="InterPro" id="IPR014306">
    <property type="entry name" value="Hydroxyisourate_hydrolase"/>
</dbReference>
<dbReference type="Gene3D" id="2.60.40.180">
    <property type="entry name" value="Transthyretin/hydroxyisourate hydrolase domain"/>
    <property type="match status" value="1"/>
</dbReference>
<feature type="binding site" evidence="9">
    <location>
        <position position="75"/>
    </location>
    <ligand>
        <name>substrate</name>
    </ligand>
</feature>
<evidence type="ECO:0000256" key="2">
    <source>
        <dbReference type="ARBA" id="ARBA00002704"/>
    </source>
</evidence>
<dbReference type="EC" id="3.5.2.17" evidence="5 10"/>
<evidence type="ECO:0000313" key="13">
    <source>
        <dbReference type="EMBL" id="ONG41661.1"/>
    </source>
</evidence>
<evidence type="ECO:0000256" key="10">
    <source>
        <dbReference type="RuleBase" id="RU361270"/>
    </source>
</evidence>
<dbReference type="Pfam" id="PF00576">
    <property type="entry name" value="Transthyretin"/>
    <property type="match status" value="1"/>
</dbReference>
<organism evidence="13 14">
    <name type="scientific">Alkanindiges hydrocarboniclasticus</name>
    <dbReference type="NCBI Taxonomy" id="1907941"/>
    <lineage>
        <taxon>Bacteria</taxon>
        <taxon>Pseudomonadati</taxon>
        <taxon>Pseudomonadota</taxon>
        <taxon>Gammaproteobacteria</taxon>
        <taxon>Moraxellales</taxon>
        <taxon>Moraxellaceae</taxon>
        <taxon>Alkanindiges</taxon>
    </lineage>
</organism>
<feature type="chain" id="PRO_5012097055" description="5-hydroxyisourate hydrolase" evidence="11">
    <location>
        <begin position="30"/>
        <end position="143"/>
    </location>
</feature>